<feature type="active site" description="Nucleophile" evidence="9">
    <location>
        <position position="163"/>
    </location>
</feature>
<dbReference type="GO" id="GO:0005576">
    <property type="term" value="C:extracellular region"/>
    <property type="evidence" value="ECO:0007669"/>
    <property type="project" value="TreeGrafter"/>
</dbReference>
<dbReference type="AlphaFoldDB" id="A0A1I5UDM1"/>
<feature type="compositionally biased region" description="Polar residues" evidence="10">
    <location>
        <begin position="189"/>
        <end position="199"/>
    </location>
</feature>
<dbReference type="InterPro" id="IPR005490">
    <property type="entry name" value="LD_TPept_cat_dom"/>
</dbReference>
<dbReference type="PANTHER" id="PTHR30582">
    <property type="entry name" value="L,D-TRANSPEPTIDASE"/>
    <property type="match status" value="1"/>
</dbReference>
<proteinExistence type="inferred from homology"/>
<keyword evidence="8 9" id="KW-0961">Cell wall biogenesis/degradation</keyword>
<evidence type="ECO:0000313" key="13">
    <source>
        <dbReference type="Proteomes" id="UP000199356"/>
    </source>
</evidence>
<evidence type="ECO:0000256" key="8">
    <source>
        <dbReference type="ARBA" id="ARBA00023316"/>
    </source>
</evidence>
<dbReference type="Gene3D" id="2.40.440.10">
    <property type="entry name" value="L,D-transpeptidase catalytic domain-like"/>
    <property type="match status" value="1"/>
</dbReference>
<evidence type="ECO:0000256" key="9">
    <source>
        <dbReference type="PROSITE-ProRule" id="PRU01373"/>
    </source>
</evidence>
<keyword evidence="6 9" id="KW-0133">Cell shape</keyword>
<dbReference type="PROSITE" id="PS52029">
    <property type="entry name" value="LD_TPASE"/>
    <property type="match status" value="1"/>
</dbReference>
<evidence type="ECO:0000256" key="3">
    <source>
        <dbReference type="ARBA" id="ARBA00022676"/>
    </source>
</evidence>
<evidence type="ECO:0000256" key="10">
    <source>
        <dbReference type="SAM" id="MobiDB-lite"/>
    </source>
</evidence>
<dbReference type="InterPro" id="IPR050979">
    <property type="entry name" value="LD-transpeptidase"/>
</dbReference>
<dbReference type="Pfam" id="PF03734">
    <property type="entry name" value="YkuD"/>
    <property type="match status" value="1"/>
</dbReference>
<keyword evidence="4" id="KW-0808">Transferase</keyword>
<dbReference type="Proteomes" id="UP000199356">
    <property type="component" value="Unassembled WGS sequence"/>
</dbReference>
<evidence type="ECO:0000313" key="12">
    <source>
        <dbReference type="EMBL" id="SFP93107.1"/>
    </source>
</evidence>
<dbReference type="SUPFAM" id="SSF141523">
    <property type="entry name" value="L,D-transpeptidase catalytic domain-like"/>
    <property type="match status" value="1"/>
</dbReference>
<dbReference type="InterPro" id="IPR038063">
    <property type="entry name" value="Transpep_catalytic_dom"/>
</dbReference>
<evidence type="ECO:0000256" key="4">
    <source>
        <dbReference type="ARBA" id="ARBA00022679"/>
    </source>
</evidence>
<evidence type="ECO:0000256" key="5">
    <source>
        <dbReference type="ARBA" id="ARBA00022801"/>
    </source>
</evidence>
<comment type="pathway">
    <text evidence="1 9">Cell wall biogenesis; peptidoglycan biosynthesis.</text>
</comment>
<comment type="similarity">
    <text evidence="2">Belongs to the YkuD family.</text>
</comment>
<sequence length="219" mass="24317">MQAPSLPADVRAMYDRIEDKGEIIPAVPEDVLSERNRRQEVDYWTDEEPGTIVVDPHARFLYLVLEGDRAMRYGVAVGDDGRGFAGTGNIPFTREWPRWTPTQNMLERDPEKYGPYRDGMEGGIENPLGARALYLFKDGRDTLYRIHGTNDPFSIGKATSAGCIRLFNQDILDLHERVRAGAKVVVLSETESGKGTNPPSADRSISISSTTLTDTGATR</sequence>
<feature type="domain" description="L,D-TPase catalytic" evidence="11">
    <location>
        <begin position="50"/>
        <end position="187"/>
    </location>
</feature>
<keyword evidence="13" id="KW-1185">Reference proteome</keyword>
<feature type="active site" description="Proton donor/acceptor" evidence="9">
    <location>
        <position position="147"/>
    </location>
</feature>
<dbReference type="GO" id="GO:0071972">
    <property type="term" value="F:peptidoglycan L,D-transpeptidase activity"/>
    <property type="evidence" value="ECO:0007669"/>
    <property type="project" value="TreeGrafter"/>
</dbReference>
<dbReference type="GO" id="GO:0071555">
    <property type="term" value="P:cell wall organization"/>
    <property type="evidence" value="ECO:0007669"/>
    <property type="project" value="UniProtKB-UniRule"/>
</dbReference>
<dbReference type="PANTHER" id="PTHR30582:SF24">
    <property type="entry name" value="L,D-TRANSPEPTIDASE ERFK_SRFK-RELATED"/>
    <property type="match status" value="1"/>
</dbReference>
<evidence type="ECO:0000256" key="6">
    <source>
        <dbReference type="ARBA" id="ARBA00022960"/>
    </source>
</evidence>
<dbReference type="EMBL" id="FOXA01000019">
    <property type="protein sequence ID" value="SFP93107.1"/>
    <property type="molecule type" value="Genomic_DNA"/>
</dbReference>
<dbReference type="STRING" id="441119.SAMN04488047_11937"/>
<organism evidence="12 13">
    <name type="scientific">Tranquillimonas alkanivorans</name>
    <dbReference type="NCBI Taxonomy" id="441119"/>
    <lineage>
        <taxon>Bacteria</taxon>
        <taxon>Pseudomonadati</taxon>
        <taxon>Pseudomonadota</taxon>
        <taxon>Alphaproteobacteria</taxon>
        <taxon>Rhodobacterales</taxon>
        <taxon>Roseobacteraceae</taxon>
        <taxon>Tranquillimonas</taxon>
    </lineage>
</organism>
<keyword evidence="5" id="KW-0378">Hydrolase</keyword>
<evidence type="ECO:0000259" key="11">
    <source>
        <dbReference type="PROSITE" id="PS52029"/>
    </source>
</evidence>
<gene>
    <name evidence="12" type="ORF">SAMN04488047_11937</name>
</gene>
<dbReference type="GO" id="GO:0008360">
    <property type="term" value="P:regulation of cell shape"/>
    <property type="evidence" value="ECO:0007669"/>
    <property type="project" value="UniProtKB-UniRule"/>
</dbReference>
<keyword evidence="7 9" id="KW-0573">Peptidoglycan synthesis</keyword>
<feature type="compositionally biased region" description="Low complexity" evidence="10">
    <location>
        <begin position="204"/>
        <end position="219"/>
    </location>
</feature>
<reference evidence="12 13" key="1">
    <citation type="submission" date="2016-10" db="EMBL/GenBank/DDBJ databases">
        <authorList>
            <person name="de Groot N.N."/>
        </authorList>
    </citation>
    <scope>NUCLEOTIDE SEQUENCE [LARGE SCALE GENOMIC DNA]</scope>
    <source>
        <strain evidence="12 13">DSM 19547</strain>
    </source>
</reference>
<accession>A0A1I5UDM1</accession>
<keyword evidence="3" id="KW-0328">Glycosyltransferase</keyword>
<dbReference type="GO" id="GO:0016757">
    <property type="term" value="F:glycosyltransferase activity"/>
    <property type="evidence" value="ECO:0007669"/>
    <property type="project" value="UniProtKB-KW"/>
</dbReference>
<dbReference type="CDD" id="cd16913">
    <property type="entry name" value="YkuD_like"/>
    <property type="match status" value="1"/>
</dbReference>
<dbReference type="GO" id="GO:0018104">
    <property type="term" value="P:peptidoglycan-protein cross-linking"/>
    <property type="evidence" value="ECO:0007669"/>
    <property type="project" value="TreeGrafter"/>
</dbReference>
<evidence type="ECO:0000256" key="7">
    <source>
        <dbReference type="ARBA" id="ARBA00022984"/>
    </source>
</evidence>
<feature type="region of interest" description="Disordered" evidence="10">
    <location>
        <begin position="189"/>
        <end position="219"/>
    </location>
</feature>
<evidence type="ECO:0000256" key="2">
    <source>
        <dbReference type="ARBA" id="ARBA00005992"/>
    </source>
</evidence>
<evidence type="ECO:0000256" key="1">
    <source>
        <dbReference type="ARBA" id="ARBA00004752"/>
    </source>
</evidence>
<dbReference type="FunFam" id="2.40.440.10:FF:000002">
    <property type="entry name" value="L,D-transpeptidase ErfK/SrfK"/>
    <property type="match status" value="1"/>
</dbReference>
<dbReference type="UniPathway" id="UPA00219"/>
<name>A0A1I5UDM1_9RHOB</name>
<protein>
    <submittedName>
        <fullName evidence="12">L,D-transpeptidase catalytic domain</fullName>
    </submittedName>
</protein>